<evidence type="ECO:0000256" key="5">
    <source>
        <dbReference type="SAM" id="SignalP"/>
    </source>
</evidence>
<evidence type="ECO:0000313" key="6">
    <source>
        <dbReference type="EMBL" id="KAF2798168.1"/>
    </source>
</evidence>
<gene>
    <name evidence="6" type="ORF">K505DRAFT_333698</name>
</gene>
<dbReference type="Proteomes" id="UP000799757">
    <property type="component" value="Unassembled WGS sequence"/>
</dbReference>
<sequence>MCLLVLGLIGVSSLSFLAGQHLQSTSPIDILNLQSAAQIFTYNRIFAERPNITTDKAWLDLFPAQGGFFKHPELAPKPSTFAVFHQLHCLDGIRHGYWSLFDMALEGKKVNESDLPFHASASHIQHCIDLLRNALMCQPDLTVEVKNDELDGVTGFGTEHQCVDWKGLVSWTSEWETFQQESLPDNGDKMTGRPGHGHDHRLQE</sequence>
<keyword evidence="7" id="KW-1185">Reference proteome</keyword>
<evidence type="ECO:0000313" key="7">
    <source>
        <dbReference type="Proteomes" id="UP000799757"/>
    </source>
</evidence>
<comment type="pathway">
    <text evidence="1">Mycotoxin biosynthesis.</text>
</comment>
<dbReference type="OrthoDB" id="3687641at2759"/>
<accession>A0A6A6XPQ8</accession>
<evidence type="ECO:0000256" key="2">
    <source>
        <dbReference type="ARBA" id="ARBA00023002"/>
    </source>
</evidence>
<dbReference type="EMBL" id="MU001790">
    <property type="protein sequence ID" value="KAF2798168.1"/>
    <property type="molecule type" value="Genomic_DNA"/>
</dbReference>
<feature type="chain" id="PRO_5025669161" description="Oxidase ustYa" evidence="5">
    <location>
        <begin position="20"/>
        <end position="204"/>
    </location>
</feature>
<evidence type="ECO:0000256" key="3">
    <source>
        <dbReference type="ARBA" id="ARBA00035112"/>
    </source>
</evidence>
<evidence type="ECO:0000256" key="1">
    <source>
        <dbReference type="ARBA" id="ARBA00004685"/>
    </source>
</evidence>
<dbReference type="InterPro" id="IPR021765">
    <property type="entry name" value="UstYa-like"/>
</dbReference>
<dbReference type="Pfam" id="PF11807">
    <property type="entry name" value="UstYa"/>
    <property type="match status" value="1"/>
</dbReference>
<feature type="region of interest" description="Disordered" evidence="4">
    <location>
        <begin position="180"/>
        <end position="204"/>
    </location>
</feature>
<name>A0A6A6XPQ8_9PLEO</name>
<protein>
    <recommendedName>
        <fullName evidence="8">Oxidase ustYa</fullName>
    </recommendedName>
</protein>
<evidence type="ECO:0008006" key="8">
    <source>
        <dbReference type="Google" id="ProtNLM"/>
    </source>
</evidence>
<reference evidence="6" key="1">
    <citation type="journal article" date="2020" name="Stud. Mycol.">
        <title>101 Dothideomycetes genomes: a test case for predicting lifestyles and emergence of pathogens.</title>
        <authorList>
            <person name="Haridas S."/>
            <person name="Albert R."/>
            <person name="Binder M."/>
            <person name="Bloem J."/>
            <person name="Labutti K."/>
            <person name="Salamov A."/>
            <person name="Andreopoulos B."/>
            <person name="Baker S."/>
            <person name="Barry K."/>
            <person name="Bills G."/>
            <person name="Bluhm B."/>
            <person name="Cannon C."/>
            <person name="Castanera R."/>
            <person name="Culley D."/>
            <person name="Daum C."/>
            <person name="Ezra D."/>
            <person name="Gonzalez J."/>
            <person name="Henrissat B."/>
            <person name="Kuo A."/>
            <person name="Liang C."/>
            <person name="Lipzen A."/>
            <person name="Lutzoni F."/>
            <person name="Magnuson J."/>
            <person name="Mondo S."/>
            <person name="Nolan M."/>
            <person name="Ohm R."/>
            <person name="Pangilinan J."/>
            <person name="Park H.-J."/>
            <person name="Ramirez L."/>
            <person name="Alfaro M."/>
            <person name="Sun H."/>
            <person name="Tritt A."/>
            <person name="Yoshinaga Y."/>
            <person name="Zwiers L.-H."/>
            <person name="Turgeon B."/>
            <person name="Goodwin S."/>
            <person name="Spatafora J."/>
            <person name="Crous P."/>
            <person name="Grigoriev I."/>
        </authorList>
    </citation>
    <scope>NUCLEOTIDE SEQUENCE</scope>
    <source>
        <strain evidence="6">CBS 109.77</strain>
    </source>
</reference>
<dbReference type="GO" id="GO:0016491">
    <property type="term" value="F:oxidoreductase activity"/>
    <property type="evidence" value="ECO:0007669"/>
    <property type="project" value="UniProtKB-KW"/>
</dbReference>
<organism evidence="6 7">
    <name type="scientific">Melanomma pulvis-pyrius CBS 109.77</name>
    <dbReference type="NCBI Taxonomy" id="1314802"/>
    <lineage>
        <taxon>Eukaryota</taxon>
        <taxon>Fungi</taxon>
        <taxon>Dikarya</taxon>
        <taxon>Ascomycota</taxon>
        <taxon>Pezizomycotina</taxon>
        <taxon>Dothideomycetes</taxon>
        <taxon>Pleosporomycetidae</taxon>
        <taxon>Pleosporales</taxon>
        <taxon>Melanommataceae</taxon>
        <taxon>Melanomma</taxon>
    </lineage>
</organism>
<proteinExistence type="inferred from homology"/>
<evidence type="ECO:0000256" key="4">
    <source>
        <dbReference type="SAM" id="MobiDB-lite"/>
    </source>
</evidence>
<dbReference type="GO" id="GO:0043386">
    <property type="term" value="P:mycotoxin biosynthetic process"/>
    <property type="evidence" value="ECO:0007669"/>
    <property type="project" value="InterPro"/>
</dbReference>
<dbReference type="PANTHER" id="PTHR33365">
    <property type="entry name" value="YALI0B05434P"/>
    <property type="match status" value="1"/>
</dbReference>
<keyword evidence="2" id="KW-0560">Oxidoreductase</keyword>
<dbReference type="PANTHER" id="PTHR33365:SF11">
    <property type="entry name" value="TAT PATHWAY SIGNAL SEQUENCE"/>
    <property type="match status" value="1"/>
</dbReference>
<keyword evidence="5" id="KW-0732">Signal</keyword>
<feature type="signal peptide" evidence="5">
    <location>
        <begin position="1"/>
        <end position="19"/>
    </location>
</feature>
<feature type="compositionally biased region" description="Basic and acidic residues" evidence="4">
    <location>
        <begin position="186"/>
        <end position="204"/>
    </location>
</feature>
<dbReference type="AlphaFoldDB" id="A0A6A6XPQ8"/>
<comment type="similarity">
    <text evidence="3">Belongs to the ustYa family.</text>
</comment>